<dbReference type="AlphaFoldDB" id="A0A7I8VY05"/>
<reference evidence="8 9" key="1">
    <citation type="submission" date="2020-08" db="EMBL/GenBank/DDBJ databases">
        <authorList>
            <person name="Hejnol A."/>
        </authorList>
    </citation>
    <scope>NUCLEOTIDE SEQUENCE [LARGE SCALE GENOMIC DNA]</scope>
</reference>
<evidence type="ECO:0000256" key="5">
    <source>
        <dbReference type="ARBA" id="ARBA00023027"/>
    </source>
</evidence>
<sequence length="330" mass="37221">MKNRCLKCISALGDNQKAYELEYDHLVIGVGSLSNTFNIPGVKEYAVFLKEISNARDIRNRILSNFELAMQPGITTEEKQRLLHIVIVGGGPTGVEFGAEFYDFLTQDVTRLYPNESNEARVTLIESNQILASFDKNLRSFAEKKIKQRKNFNIVQSTVVEVKKDGVILKDGGRLNCDLVVWSTGLAPRQFTSDLNCEKNRVGQIVTDNCLRVNSLPKDSRIYAIGDCADIKDYPLPCTAQVAEKQGRHLANGLNSGVLKPFKFDSMGMLAYIGDYQGLSDMPDVKMHGIPSWFLWRSAYLTKLGSWRLRMQVPMDWSKTIMFGRDISLF</sequence>
<protein>
    <submittedName>
        <fullName evidence="8">DgyrCDS9335</fullName>
    </submittedName>
</protein>
<evidence type="ECO:0000256" key="1">
    <source>
        <dbReference type="ARBA" id="ARBA00005272"/>
    </source>
</evidence>
<accession>A0A7I8VY05</accession>
<feature type="domain" description="External alternative NADH-ubiquinone oxidoreductase-like C-terminal" evidence="7">
    <location>
        <begin position="268"/>
        <end position="326"/>
    </location>
</feature>
<dbReference type="PANTHER" id="PTHR43706:SF13">
    <property type="entry name" value="NADH DEHYDROGENASE-RELATED"/>
    <property type="match status" value="1"/>
</dbReference>
<dbReference type="PRINTS" id="PR00368">
    <property type="entry name" value="FADPNR"/>
</dbReference>
<dbReference type="Pfam" id="PF07992">
    <property type="entry name" value="Pyr_redox_2"/>
    <property type="match status" value="1"/>
</dbReference>
<keyword evidence="3" id="KW-0274">FAD</keyword>
<dbReference type="SUPFAM" id="SSF51905">
    <property type="entry name" value="FAD/NAD(P)-binding domain"/>
    <property type="match status" value="2"/>
</dbReference>
<dbReference type="OrthoDB" id="3244603at2759"/>
<evidence type="ECO:0000313" key="8">
    <source>
        <dbReference type="EMBL" id="CAD5120775.1"/>
    </source>
</evidence>
<dbReference type="EMBL" id="CAJFCJ010000013">
    <property type="protein sequence ID" value="CAD5120775.1"/>
    <property type="molecule type" value="Genomic_DNA"/>
</dbReference>
<keyword evidence="9" id="KW-1185">Reference proteome</keyword>
<dbReference type="InterPro" id="IPR036188">
    <property type="entry name" value="FAD/NAD-bd_sf"/>
</dbReference>
<evidence type="ECO:0000256" key="4">
    <source>
        <dbReference type="ARBA" id="ARBA00023002"/>
    </source>
</evidence>
<dbReference type="InterPro" id="IPR023753">
    <property type="entry name" value="FAD/NAD-binding_dom"/>
</dbReference>
<dbReference type="InterPro" id="IPR045024">
    <property type="entry name" value="NDH-2"/>
</dbReference>
<dbReference type="GO" id="GO:0003954">
    <property type="term" value="F:NADH dehydrogenase activity"/>
    <property type="evidence" value="ECO:0007669"/>
    <property type="project" value="InterPro"/>
</dbReference>
<evidence type="ECO:0000259" key="6">
    <source>
        <dbReference type="Pfam" id="PF07992"/>
    </source>
</evidence>
<dbReference type="GO" id="GO:0005739">
    <property type="term" value="C:mitochondrion"/>
    <property type="evidence" value="ECO:0007669"/>
    <property type="project" value="TreeGrafter"/>
</dbReference>
<dbReference type="PANTHER" id="PTHR43706">
    <property type="entry name" value="NADH DEHYDROGENASE"/>
    <property type="match status" value="1"/>
</dbReference>
<proteinExistence type="inferred from homology"/>
<dbReference type="Pfam" id="PF22366">
    <property type="entry name" value="NDH2_C"/>
    <property type="match status" value="1"/>
</dbReference>
<evidence type="ECO:0000256" key="2">
    <source>
        <dbReference type="ARBA" id="ARBA00022630"/>
    </source>
</evidence>
<evidence type="ECO:0000256" key="3">
    <source>
        <dbReference type="ARBA" id="ARBA00022827"/>
    </source>
</evidence>
<keyword evidence="4" id="KW-0560">Oxidoreductase</keyword>
<evidence type="ECO:0000313" key="9">
    <source>
        <dbReference type="Proteomes" id="UP000549394"/>
    </source>
</evidence>
<keyword evidence="2" id="KW-0285">Flavoprotein</keyword>
<dbReference type="Proteomes" id="UP000549394">
    <property type="component" value="Unassembled WGS sequence"/>
</dbReference>
<keyword evidence="5" id="KW-0520">NAD</keyword>
<gene>
    <name evidence="8" type="ORF">DGYR_LOCUS8815</name>
</gene>
<dbReference type="InterPro" id="IPR054585">
    <property type="entry name" value="NDH2-like_C"/>
</dbReference>
<dbReference type="Gene3D" id="3.50.50.100">
    <property type="match status" value="1"/>
</dbReference>
<name>A0A7I8VY05_9ANNE</name>
<feature type="domain" description="FAD/NAD(P)-binding" evidence="6">
    <location>
        <begin position="16"/>
        <end position="247"/>
    </location>
</feature>
<evidence type="ECO:0000259" key="7">
    <source>
        <dbReference type="Pfam" id="PF22366"/>
    </source>
</evidence>
<comment type="similarity">
    <text evidence="1">Belongs to the NADH dehydrogenase family.</text>
</comment>
<organism evidence="8 9">
    <name type="scientific">Dimorphilus gyrociliatus</name>
    <dbReference type="NCBI Taxonomy" id="2664684"/>
    <lineage>
        <taxon>Eukaryota</taxon>
        <taxon>Metazoa</taxon>
        <taxon>Spiralia</taxon>
        <taxon>Lophotrochozoa</taxon>
        <taxon>Annelida</taxon>
        <taxon>Polychaeta</taxon>
        <taxon>Polychaeta incertae sedis</taxon>
        <taxon>Dinophilidae</taxon>
        <taxon>Dimorphilus</taxon>
    </lineage>
</organism>
<comment type="caution">
    <text evidence="8">The sequence shown here is derived from an EMBL/GenBank/DDBJ whole genome shotgun (WGS) entry which is preliminary data.</text>
</comment>